<comment type="caution">
    <text evidence="1">The sequence shown here is derived from an EMBL/GenBank/DDBJ whole genome shotgun (WGS) entry which is preliminary data.</text>
</comment>
<dbReference type="AlphaFoldDB" id="A0A1F5NPQ3"/>
<proteinExistence type="predicted"/>
<dbReference type="EMBL" id="MFEK01000001">
    <property type="protein sequence ID" value="OGE79553.1"/>
    <property type="molecule type" value="Genomic_DNA"/>
</dbReference>
<organism evidence="1 2">
    <name type="scientific">Candidatus Doudnabacteria bacterium RIFCSPHIGHO2_01_FULL_46_14</name>
    <dbReference type="NCBI Taxonomy" id="1817824"/>
    <lineage>
        <taxon>Bacteria</taxon>
        <taxon>Candidatus Doudnaibacteriota</taxon>
    </lineage>
</organism>
<sequence length="192" mass="22164">MLENLLNTKPKKKILSVFFAHPKRSFSLQELHTIAEVSTRVAGEAVRELVRSEVLSTGTKSRQRLFRVNTRFSLYQELEDLLSSDAKRDYDQVSKILKKLPNAKLVIVSGVFTMQPNLPLDLLVVGDNISRIRLTSLLKEVEKITGMEIVYAVMSVEEYEYRRLMSDRFVRDILDYPHLAIINHLKTKSRSK</sequence>
<gene>
    <name evidence="1" type="ORF">A2751_00470</name>
</gene>
<reference evidence="1 2" key="1">
    <citation type="journal article" date="2016" name="Nat. Commun.">
        <title>Thousands of microbial genomes shed light on interconnected biogeochemical processes in an aquifer system.</title>
        <authorList>
            <person name="Anantharaman K."/>
            <person name="Brown C.T."/>
            <person name="Hug L.A."/>
            <person name="Sharon I."/>
            <person name="Castelle C.J."/>
            <person name="Probst A.J."/>
            <person name="Thomas B.C."/>
            <person name="Singh A."/>
            <person name="Wilkins M.J."/>
            <person name="Karaoz U."/>
            <person name="Brodie E.L."/>
            <person name="Williams K.H."/>
            <person name="Hubbard S.S."/>
            <person name="Banfield J.F."/>
        </authorList>
    </citation>
    <scope>NUCLEOTIDE SEQUENCE [LARGE SCALE GENOMIC DNA]</scope>
</reference>
<dbReference type="STRING" id="1817824.A2751_00470"/>
<evidence type="ECO:0000313" key="2">
    <source>
        <dbReference type="Proteomes" id="UP000176864"/>
    </source>
</evidence>
<evidence type="ECO:0008006" key="3">
    <source>
        <dbReference type="Google" id="ProtNLM"/>
    </source>
</evidence>
<evidence type="ECO:0000313" key="1">
    <source>
        <dbReference type="EMBL" id="OGE79553.1"/>
    </source>
</evidence>
<protein>
    <recommendedName>
        <fullName evidence="3">Transcriptional regulator</fullName>
    </recommendedName>
</protein>
<dbReference type="Proteomes" id="UP000176864">
    <property type="component" value="Unassembled WGS sequence"/>
</dbReference>
<name>A0A1F5NPQ3_9BACT</name>
<accession>A0A1F5NPQ3</accession>